<keyword evidence="2" id="KW-0689">Ribosomal protein</keyword>
<accession>X1E1T3</accession>
<dbReference type="AlphaFoldDB" id="X1E1T3"/>
<proteinExistence type="inferred from homology"/>
<dbReference type="GO" id="GO:0006412">
    <property type="term" value="P:translation"/>
    <property type="evidence" value="ECO:0007669"/>
    <property type="project" value="InterPro"/>
</dbReference>
<dbReference type="PANTHER" id="PTHR21569:SF16">
    <property type="entry name" value="RIBOSOMAL PROTEIN S16"/>
    <property type="match status" value="1"/>
</dbReference>
<dbReference type="GO" id="GO:0003735">
    <property type="term" value="F:structural constituent of ribosome"/>
    <property type="evidence" value="ECO:0007669"/>
    <property type="project" value="InterPro"/>
</dbReference>
<dbReference type="GO" id="GO:0003723">
    <property type="term" value="F:RNA binding"/>
    <property type="evidence" value="ECO:0007669"/>
    <property type="project" value="TreeGrafter"/>
</dbReference>
<dbReference type="Gene3D" id="3.30.230.10">
    <property type="match status" value="1"/>
</dbReference>
<feature type="region of interest" description="Disordered" evidence="4">
    <location>
        <begin position="109"/>
        <end position="138"/>
    </location>
</feature>
<evidence type="ECO:0000256" key="4">
    <source>
        <dbReference type="SAM" id="MobiDB-lite"/>
    </source>
</evidence>
<dbReference type="InterPro" id="IPR014721">
    <property type="entry name" value="Ribsml_uS5_D2-typ_fold_subgr"/>
</dbReference>
<comment type="caution">
    <text evidence="5">The sequence shown here is derived from an EMBL/GenBank/DDBJ whole genome shotgun (WGS) entry which is preliminary data.</text>
</comment>
<dbReference type="InterPro" id="IPR020574">
    <property type="entry name" value="Ribosomal_uS9_CS"/>
</dbReference>
<keyword evidence="3" id="KW-0687">Ribonucleoprotein</keyword>
<dbReference type="Pfam" id="PF00380">
    <property type="entry name" value="Ribosomal_S9"/>
    <property type="match status" value="1"/>
</dbReference>
<dbReference type="EMBL" id="BART01036777">
    <property type="protein sequence ID" value="GAH14395.1"/>
    <property type="molecule type" value="Genomic_DNA"/>
</dbReference>
<gene>
    <name evidence="5" type="ORF">S01H4_61858</name>
</gene>
<evidence type="ECO:0000256" key="1">
    <source>
        <dbReference type="ARBA" id="ARBA00005251"/>
    </source>
</evidence>
<reference evidence="5" key="1">
    <citation type="journal article" date="2014" name="Front. Microbiol.">
        <title>High frequency of phylogenetically diverse reductive dehalogenase-homologous genes in deep subseafloor sedimentary metagenomes.</title>
        <authorList>
            <person name="Kawai M."/>
            <person name="Futagami T."/>
            <person name="Toyoda A."/>
            <person name="Takaki Y."/>
            <person name="Nishi S."/>
            <person name="Hori S."/>
            <person name="Arai W."/>
            <person name="Tsubouchi T."/>
            <person name="Morono Y."/>
            <person name="Uchiyama I."/>
            <person name="Ito T."/>
            <person name="Fujiyama A."/>
            <person name="Inagaki F."/>
            <person name="Takami H."/>
        </authorList>
    </citation>
    <scope>NUCLEOTIDE SEQUENCE</scope>
    <source>
        <strain evidence="5">Expedition CK06-06</strain>
    </source>
</reference>
<dbReference type="GO" id="GO:0022627">
    <property type="term" value="C:cytosolic small ribosomal subunit"/>
    <property type="evidence" value="ECO:0007669"/>
    <property type="project" value="TreeGrafter"/>
</dbReference>
<dbReference type="GO" id="GO:0000462">
    <property type="term" value="P:maturation of SSU-rRNA from tricistronic rRNA transcript (SSU-rRNA, 5.8S rRNA, LSU-rRNA)"/>
    <property type="evidence" value="ECO:0007669"/>
    <property type="project" value="TreeGrafter"/>
</dbReference>
<evidence type="ECO:0000313" key="5">
    <source>
        <dbReference type="EMBL" id="GAH14395.1"/>
    </source>
</evidence>
<sequence length="138" mass="15542">MSERTKVVQSSGKRKTAIARAVLKYPAKGLIKINNVPLEKYEPGIGRMRIQEVLDVIDHPKIAKCDITIRVRGGGKMGQTDAVRIAIAKSLNKFIGTKTIEKSFREYDESLLSGDSRRTESKHFGGRKARARRQKSFR</sequence>
<feature type="compositionally biased region" description="Basic residues" evidence="4">
    <location>
        <begin position="124"/>
        <end position="138"/>
    </location>
</feature>
<dbReference type="PROSITE" id="PS00360">
    <property type="entry name" value="RIBOSOMAL_S9"/>
    <property type="match status" value="1"/>
</dbReference>
<evidence type="ECO:0000256" key="2">
    <source>
        <dbReference type="ARBA" id="ARBA00022980"/>
    </source>
</evidence>
<dbReference type="InterPro" id="IPR000754">
    <property type="entry name" value="Ribosomal_uS9"/>
</dbReference>
<comment type="similarity">
    <text evidence="1">Belongs to the universal ribosomal protein uS9 family.</text>
</comment>
<evidence type="ECO:0008006" key="6">
    <source>
        <dbReference type="Google" id="ProtNLM"/>
    </source>
</evidence>
<dbReference type="PANTHER" id="PTHR21569">
    <property type="entry name" value="RIBOSOMAL PROTEIN S9"/>
    <property type="match status" value="1"/>
</dbReference>
<protein>
    <recommendedName>
        <fullName evidence="6">30S ribosomal protein S9</fullName>
    </recommendedName>
</protein>
<evidence type="ECO:0000256" key="3">
    <source>
        <dbReference type="ARBA" id="ARBA00023274"/>
    </source>
</evidence>
<dbReference type="InterPro" id="IPR020568">
    <property type="entry name" value="Ribosomal_Su5_D2-typ_SF"/>
</dbReference>
<dbReference type="NCBIfam" id="NF001749">
    <property type="entry name" value="PRK00474.1"/>
    <property type="match status" value="1"/>
</dbReference>
<dbReference type="SUPFAM" id="SSF54211">
    <property type="entry name" value="Ribosomal protein S5 domain 2-like"/>
    <property type="match status" value="1"/>
</dbReference>
<name>X1E1T3_9ZZZZ</name>
<organism evidence="5">
    <name type="scientific">marine sediment metagenome</name>
    <dbReference type="NCBI Taxonomy" id="412755"/>
    <lineage>
        <taxon>unclassified sequences</taxon>
        <taxon>metagenomes</taxon>
        <taxon>ecological metagenomes</taxon>
    </lineage>
</organism>